<name>A0A4V2SGX5_RUBGE</name>
<gene>
    <name evidence="2" type="ORF">EV684_10533</name>
</gene>
<accession>A0A4V2SGX5</accession>
<dbReference type="Pfam" id="PF12728">
    <property type="entry name" value="HTH_17"/>
    <property type="match status" value="1"/>
</dbReference>
<protein>
    <submittedName>
        <fullName evidence="2">Excisionase family DNA binding protein</fullName>
    </submittedName>
</protein>
<dbReference type="GeneID" id="99684702"/>
<comment type="caution">
    <text evidence="2">The sequence shown here is derived from an EMBL/GenBank/DDBJ whole genome shotgun (WGS) entry which is preliminary data.</text>
</comment>
<dbReference type="RefSeq" id="WP_200222396.1">
    <property type="nucleotide sequence ID" value="NZ_CP181386.1"/>
</dbReference>
<sequence length="155" mass="17397">MTAPMRRPPQLPSDHEIAQAREASRQLARLLPADDGSTHAPALRLVTDDNQHEMIAIPPGALRLLVDMLTQLGQGRAVTLRPQNAELTTQEVADYLNVSRPYVVKLIEEEKLPARKVGTRRRVALEDLLRFDEQQRARQRAALDELARIDAELGL</sequence>
<feature type="domain" description="Helix-turn-helix" evidence="1">
    <location>
        <begin position="87"/>
        <end position="135"/>
    </location>
</feature>
<reference evidence="2 3" key="1">
    <citation type="submission" date="2019-03" db="EMBL/GenBank/DDBJ databases">
        <title>Genomic Encyclopedia of Type Strains, Phase IV (KMG-IV): sequencing the most valuable type-strain genomes for metagenomic binning, comparative biology and taxonomic classification.</title>
        <authorList>
            <person name="Goeker M."/>
        </authorList>
    </citation>
    <scope>NUCLEOTIDE SEQUENCE [LARGE SCALE GENOMIC DNA]</scope>
    <source>
        <strain evidence="2 3">DSM 1709</strain>
    </source>
</reference>
<organism evidence="2 3">
    <name type="scientific">Rubrivivax gelatinosus</name>
    <name type="common">Rhodocyclus gelatinosus</name>
    <name type="synonym">Rhodopseudomonas gelatinosa</name>
    <dbReference type="NCBI Taxonomy" id="28068"/>
    <lineage>
        <taxon>Bacteria</taxon>
        <taxon>Pseudomonadati</taxon>
        <taxon>Pseudomonadota</taxon>
        <taxon>Betaproteobacteria</taxon>
        <taxon>Burkholderiales</taxon>
        <taxon>Sphaerotilaceae</taxon>
        <taxon>Rubrivivax</taxon>
    </lineage>
</organism>
<dbReference type="NCBIfam" id="TIGR01764">
    <property type="entry name" value="excise"/>
    <property type="match status" value="1"/>
</dbReference>
<evidence type="ECO:0000313" key="3">
    <source>
        <dbReference type="Proteomes" id="UP000295106"/>
    </source>
</evidence>
<evidence type="ECO:0000313" key="2">
    <source>
        <dbReference type="EMBL" id="TCP02868.1"/>
    </source>
</evidence>
<evidence type="ECO:0000259" key="1">
    <source>
        <dbReference type="Pfam" id="PF12728"/>
    </source>
</evidence>
<dbReference type="GO" id="GO:0003677">
    <property type="term" value="F:DNA binding"/>
    <property type="evidence" value="ECO:0007669"/>
    <property type="project" value="InterPro"/>
</dbReference>
<dbReference type="Proteomes" id="UP000295106">
    <property type="component" value="Unassembled WGS sequence"/>
</dbReference>
<dbReference type="InterPro" id="IPR009061">
    <property type="entry name" value="DNA-bd_dom_put_sf"/>
</dbReference>
<dbReference type="AlphaFoldDB" id="A0A4V2SGX5"/>
<dbReference type="SUPFAM" id="SSF46955">
    <property type="entry name" value="Putative DNA-binding domain"/>
    <property type="match status" value="1"/>
</dbReference>
<dbReference type="InterPro" id="IPR010093">
    <property type="entry name" value="SinI_DNA-bd"/>
</dbReference>
<dbReference type="InterPro" id="IPR041657">
    <property type="entry name" value="HTH_17"/>
</dbReference>
<proteinExistence type="predicted"/>
<dbReference type="EMBL" id="SLXD01000005">
    <property type="protein sequence ID" value="TCP02868.1"/>
    <property type="molecule type" value="Genomic_DNA"/>
</dbReference>